<dbReference type="Proteomes" id="UP000722165">
    <property type="component" value="Unassembled WGS sequence"/>
</dbReference>
<protein>
    <submittedName>
        <fullName evidence="1">Transferase hexapeptide repeat family protein</fullName>
    </submittedName>
</protein>
<dbReference type="InterPro" id="IPR050484">
    <property type="entry name" value="Transf_Hexapept/Carb_Anhydrase"/>
</dbReference>
<evidence type="ECO:0000313" key="2">
    <source>
        <dbReference type="Proteomes" id="UP000722165"/>
    </source>
</evidence>
<organism evidence="1 2">
    <name type="scientific">Advenella alkanexedens</name>
    <dbReference type="NCBI Taxonomy" id="1481665"/>
    <lineage>
        <taxon>Bacteria</taxon>
        <taxon>Pseudomonadati</taxon>
        <taxon>Pseudomonadota</taxon>
        <taxon>Betaproteobacteria</taxon>
        <taxon>Burkholderiales</taxon>
        <taxon>Alcaligenaceae</taxon>
    </lineage>
</organism>
<dbReference type="Pfam" id="PF00132">
    <property type="entry name" value="Hexapep"/>
    <property type="match status" value="1"/>
</dbReference>
<dbReference type="InterPro" id="IPR001451">
    <property type="entry name" value="Hexapep"/>
</dbReference>
<dbReference type="RefSeq" id="WP_217735285.1">
    <property type="nucleotide sequence ID" value="NZ_JAHSPR010000008.1"/>
</dbReference>
<reference evidence="1 2" key="1">
    <citation type="submission" date="2021-06" db="EMBL/GenBank/DDBJ databases">
        <authorList>
            <person name="Lu T."/>
            <person name="Wang Q."/>
            <person name="Han X."/>
        </authorList>
    </citation>
    <scope>NUCLEOTIDE SEQUENCE [LARGE SCALE GENOMIC DNA]</scope>
    <source>
        <strain evidence="1 2">LAM0050</strain>
    </source>
</reference>
<dbReference type="CDD" id="cd04745">
    <property type="entry name" value="LbH_paaY_like"/>
    <property type="match status" value="1"/>
</dbReference>
<gene>
    <name evidence="1" type="ORF">KU392_10685</name>
</gene>
<evidence type="ECO:0000313" key="1">
    <source>
        <dbReference type="EMBL" id="MBV4397711.1"/>
    </source>
</evidence>
<dbReference type="GO" id="GO:0016740">
    <property type="term" value="F:transferase activity"/>
    <property type="evidence" value="ECO:0007669"/>
    <property type="project" value="UniProtKB-KW"/>
</dbReference>
<accession>A0ABS6NQ05</accession>
<sequence>MAQIFSFDGVIPVVDPSAYVHPAATLIGDVLIGPACYVGPGAVLRGDFGRIQLLAGANFQDNCVAHSFPDAEVLVEEEGHIGHGTILHGCRVGKNAMVGMNSVVMDRVVIGENAIIGAMSFLKASMEIPAGHLALGSPASVVRPLKPEEIAWKREGTLVYQRLALESRNSTKQVAEPLTRPEANRKRVRAPKYDPLFIARLKQDAGVSAGMHSHAE</sequence>
<keyword evidence="1" id="KW-0808">Transferase</keyword>
<dbReference type="PANTHER" id="PTHR13061">
    <property type="entry name" value="DYNACTIN SUBUNIT P25"/>
    <property type="match status" value="1"/>
</dbReference>
<proteinExistence type="predicted"/>
<comment type="caution">
    <text evidence="1">The sequence shown here is derived from an EMBL/GenBank/DDBJ whole genome shotgun (WGS) entry which is preliminary data.</text>
</comment>
<name>A0ABS6NQ05_9BURK</name>
<dbReference type="PANTHER" id="PTHR13061:SF29">
    <property type="entry name" value="GAMMA CARBONIC ANHYDRASE-LIKE 1, MITOCHONDRIAL-RELATED"/>
    <property type="match status" value="1"/>
</dbReference>
<dbReference type="EMBL" id="JAHSPR010000008">
    <property type="protein sequence ID" value="MBV4397711.1"/>
    <property type="molecule type" value="Genomic_DNA"/>
</dbReference>
<keyword evidence="2" id="KW-1185">Reference proteome</keyword>